<gene>
    <name evidence="1" type="ORF">FA048_17150</name>
</gene>
<keyword evidence="2" id="KW-1185">Reference proteome</keyword>
<dbReference type="RefSeq" id="WP_136843415.1">
    <property type="nucleotide sequence ID" value="NZ_SWBR01000005.1"/>
</dbReference>
<sequence length="118" mass="13208">MKYILLSLLTISLLSCVGPFGNKSIKVKIINESQVAISNVKLTTSENLDSLFFAYIESDAKESGNLNLEKNKTDGEYNLSFKQNGKYHIVKSGYYTNGRSLDYSMNIVVKNDTAFVSY</sequence>
<evidence type="ECO:0000313" key="1">
    <source>
        <dbReference type="EMBL" id="TKC05456.1"/>
    </source>
</evidence>
<accession>A0A4U1CEH4</accession>
<name>A0A4U1CEH4_9SPHI</name>
<dbReference type="EMBL" id="SWBR01000005">
    <property type="protein sequence ID" value="TKC05456.1"/>
    <property type="molecule type" value="Genomic_DNA"/>
</dbReference>
<dbReference type="OrthoDB" id="1179573at2"/>
<dbReference type="Proteomes" id="UP000309488">
    <property type="component" value="Unassembled WGS sequence"/>
</dbReference>
<protein>
    <submittedName>
        <fullName evidence="1">Uncharacterized protein</fullName>
    </submittedName>
</protein>
<dbReference type="PROSITE" id="PS51257">
    <property type="entry name" value="PROKAR_LIPOPROTEIN"/>
    <property type="match status" value="1"/>
</dbReference>
<evidence type="ECO:0000313" key="2">
    <source>
        <dbReference type="Proteomes" id="UP000309488"/>
    </source>
</evidence>
<comment type="caution">
    <text evidence="1">The sequence shown here is derived from an EMBL/GenBank/DDBJ whole genome shotgun (WGS) entry which is preliminary data.</text>
</comment>
<organism evidence="1 2">
    <name type="scientific">Pedobacter polaris</name>
    <dbReference type="NCBI Taxonomy" id="2571273"/>
    <lineage>
        <taxon>Bacteria</taxon>
        <taxon>Pseudomonadati</taxon>
        <taxon>Bacteroidota</taxon>
        <taxon>Sphingobacteriia</taxon>
        <taxon>Sphingobacteriales</taxon>
        <taxon>Sphingobacteriaceae</taxon>
        <taxon>Pedobacter</taxon>
    </lineage>
</organism>
<dbReference type="AlphaFoldDB" id="A0A4U1CEH4"/>
<proteinExistence type="predicted"/>
<reference evidence="1 2" key="1">
    <citation type="submission" date="2019-04" db="EMBL/GenBank/DDBJ databases">
        <title>Pedobacter sp. RP-3-22 sp. nov., isolated from Arctic soil.</title>
        <authorList>
            <person name="Dahal R.H."/>
            <person name="Kim D.-U."/>
        </authorList>
    </citation>
    <scope>NUCLEOTIDE SEQUENCE [LARGE SCALE GENOMIC DNA]</scope>
    <source>
        <strain evidence="1 2">RP-3-22</strain>
    </source>
</reference>